<keyword evidence="3" id="KW-1185">Reference proteome</keyword>
<gene>
    <name evidence="2" type="ORF">AVEN_255909_1</name>
</gene>
<evidence type="ECO:0000313" key="2">
    <source>
        <dbReference type="EMBL" id="GBM73924.1"/>
    </source>
</evidence>
<accession>A0A4Y2I8F1</accession>
<reference evidence="2 3" key="1">
    <citation type="journal article" date="2019" name="Sci. Rep.">
        <title>Orb-weaving spider Araneus ventricosus genome elucidates the spidroin gene catalogue.</title>
        <authorList>
            <person name="Kono N."/>
            <person name="Nakamura H."/>
            <person name="Ohtoshi R."/>
            <person name="Moran D.A.P."/>
            <person name="Shinohara A."/>
            <person name="Yoshida Y."/>
            <person name="Fujiwara M."/>
            <person name="Mori M."/>
            <person name="Tomita M."/>
            <person name="Arakawa K."/>
        </authorList>
    </citation>
    <scope>NUCLEOTIDE SEQUENCE [LARGE SCALE GENOMIC DNA]</scope>
</reference>
<dbReference type="EMBL" id="BGPR01105700">
    <property type="protein sequence ID" value="GBM73924.1"/>
    <property type="molecule type" value="Genomic_DNA"/>
</dbReference>
<proteinExistence type="predicted"/>
<feature type="non-terminal residue" evidence="2">
    <location>
        <position position="42"/>
    </location>
</feature>
<dbReference type="AlphaFoldDB" id="A0A4Y2I8F1"/>
<sequence>MFVDVWRVILLAQVSFRHLTTDETQDNSPKIDSCASKHDVNL</sequence>
<name>A0A4Y2I8F1_ARAVE</name>
<dbReference type="Proteomes" id="UP000499080">
    <property type="component" value="Unassembled WGS sequence"/>
</dbReference>
<feature type="region of interest" description="Disordered" evidence="1">
    <location>
        <begin position="20"/>
        <end position="42"/>
    </location>
</feature>
<evidence type="ECO:0000256" key="1">
    <source>
        <dbReference type="SAM" id="MobiDB-lite"/>
    </source>
</evidence>
<comment type="caution">
    <text evidence="2">The sequence shown here is derived from an EMBL/GenBank/DDBJ whole genome shotgun (WGS) entry which is preliminary data.</text>
</comment>
<organism evidence="2 3">
    <name type="scientific">Araneus ventricosus</name>
    <name type="common">Orbweaver spider</name>
    <name type="synonym">Epeira ventricosa</name>
    <dbReference type="NCBI Taxonomy" id="182803"/>
    <lineage>
        <taxon>Eukaryota</taxon>
        <taxon>Metazoa</taxon>
        <taxon>Ecdysozoa</taxon>
        <taxon>Arthropoda</taxon>
        <taxon>Chelicerata</taxon>
        <taxon>Arachnida</taxon>
        <taxon>Araneae</taxon>
        <taxon>Araneomorphae</taxon>
        <taxon>Entelegynae</taxon>
        <taxon>Araneoidea</taxon>
        <taxon>Araneidae</taxon>
        <taxon>Araneus</taxon>
    </lineage>
</organism>
<protein>
    <submittedName>
        <fullName evidence="2">Uncharacterized protein</fullName>
    </submittedName>
</protein>
<evidence type="ECO:0000313" key="3">
    <source>
        <dbReference type="Proteomes" id="UP000499080"/>
    </source>
</evidence>